<keyword evidence="1" id="KW-0472">Membrane</keyword>
<organism evidence="2 3">
    <name type="scientific">Podospora fimiseda</name>
    <dbReference type="NCBI Taxonomy" id="252190"/>
    <lineage>
        <taxon>Eukaryota</taxon>
        <taxon>Fungi</taxon>
        <taxon>Dikarya</taxon>
        <taxon>Ascomycota</taxon>
        <taxon>Pezizomycotina</taxon>
        <taxon>Sordariomycetes</taxon>
        <taxon>Sordariomycetidae</taxon>
        <taxon>Sordariales</taxon>
        <taxon>Podosporaceae</taxon>
        <taxon>Podospora</taxon>
    </lineage>
</organism>
<dbReference type="Proteomes" id="UP001301958">
    <property type="component" value="Unassembled WGS sequence"/>
</dbReference>
<proteinExistence type="predicted"/>
<sequence>MTDEETDDVPGEEIKTFGMGVSDLTCHPWTPGWDPHILHALPRDLTCFFLQHHPLARARTIGRYLSHGFLRLKFSHALHLRMGAEMAGQTVNILFSCFLLHRHILRFNYHREEGSNRLHKPIRGLASSLLTTGVARPRTPRNAGPVLRACLGSLARFLGSWLAAVTSSNGKEFAAPLQDRAPLLDDISQHQQIWGGFFFYILFYTFFLLVPSDLFAVVSSAAIQRIHCHGAVVDQDEQGGLLRPCVQGIPPES</sequence>
<reference evidence="2" key="2">
    <citation type="submission" date="2023-05" db="EMBL/GenBank/DDBJ databases">
        <authorList>
            <consortium name="Lawrence Berkeley National Laboratory"/>
            <person name="Steindorff A."/>
            <person name="Hensen N."/>
            <person name="Bonometti L."/>
            <person name="Westerberg I."/>
            <person name="Brannstrom I.O."/>
            <person name="Guillou S."/>
            <person name="Cros-Aarteil S."/>
            <person name="Calhoun S."/>
            <person name="Haridas S."/>
            <person name="Kuo A."/>
            <person name="Mondo S."/>
            <person name="Pangilinan J."/>
            <person name="Riley R."/>
            <person name="Labutti K."/>
            <person name="Andreopoulos B."/>
            <person name="Lipzen A."/>
            <person name="Chen C."/>
            <person name="Yanf M."/>
            <person name="Daum C."/>
            <person name="Ng V."/>
            <person name="Clum A."/>
            <person name="Ohm R."/>
            <person name="Martin F."/>
            <person name="Silar P."/>
            <person name="Natvig D."/>
            <person name="Lalanne C."/>
            <person name="Gautier V."/>
            <person name="Ament-Velasquez S.L."/>
            <person name="Kruys A."/>
            <person name="Hutchinson M.I."/>
            <person name="Powell A.J."/>
            <person name="Barry K."/>
            <person name="Miller A.N."/>
            <person name="Grigoriev I.V."/>
            <person name="Debuchy R."/>
            <person name="Gladieux P."/>
            <person name="Thoren M.H."/>
            <person name="Johannesson H."/>
        </authorList>
    </citation>
    <scope>NUCLEOTIDE SEQUENCE</scope>
    <source>
        <strain evidence="2">CBS 990.96</strain>
    </source>
</reference>
<name>A0AAN7BXQ2_9PEZI</name>
<keyword evidence="3" id="KW-1185">Reference proteome</keyword>
<accession>A0AAN7BXQ2</accession>
<gene>
    <name evidence="2" type="ORF">QBC38DRAFT_247819</name>
</gene>
<protein>
    <submittedName>
        <fullName evidence="2">Uncharacterized protein</fullName>
    </submittedName>
</protein>
<evidence type="ECO:0000313" key="3">
    <source>
        <dbReference type="Proteomes" id="UP001301958"/>
    </source>
</evidence>
<evidence type="ECO:0000313" key="2">
    <source>
        <dbReference type="EMBL" id="KAK4231402.1"/>
    </source>
</evidence>
<comment type="caution">
    <text evidence="2">The sequence shown here is derived from an EMBL/GenBank/DDBJ whole genome shotgun (WGS) entry which is preliminary data.</text>
</comment>
<dbReference type="EMBL" id="MU865293">
    <property type="protein sequence ID" value="KAK4231402.1"/>
    <property type="molecule type" value="Genomic_DNA"/>
</dbReference>
<keyword evidence="1" id="KW-1133">Transmembrane helix</keyword>
<feature type="transmembrane region" description="Helical" evidence="1">
    <location>
        <begin position="197"/>
        <end position="218"/>
    </location>
</feature>
<reference evidence="2" key="1">
    <citation type="journal article" date="2023" name="Mol. Phylogenet. Evol.">
        <title>Genome-scale phylogeny and comparative genomics of the fungal order Sordariales.</title>
        <authorList>
            <person name="Hensen N."/>
            <person name="Bonometti L."/>
            <person name="Westerberg I."/>
            <person name="Brannstrom I.O."/>
            <person name="Guillou S."/>
            <person name="Cros-Aarteil S."/>
            <person name="Calhoun S."/>
            <person name="Haridas S."/>
            <person name="Kuo A."/>
            <person name="Mondo S."/>
            <person name="Pangilinan J."/>
            <person name="Riley R."/>
            <person name="LaButti K."/>
            <person name="Andreopoulos B."/>
            <person name="Lipzen A."/>
            <person name="Chen C."/>
            <person name="Yan M."/>
            <person name="Daum C."/>
            <person name="Ng V."/>
            <person name="Clum A."/>
            <person name="Steindorff A."/>
            <person name="Ohm R.A."/>
            <person name="Martin F."/>
            <person name="Silar P."/>
            <person name="Natvig D.O."/>
            <person name="Lalanne C."/>
            <person name="Gautier V."/>
            <person name="Ament-Velasquez S.L."/>
            <person name="Kruys A."/>
            <person name="Hutchinson M.I."/>
            <person name="Powell A.J."/>
            <person name="Barry K."/>
            <person name="Miller A.N."/>
            <person name="Grigoriev I.V."/>
            <person name="Debuchy R."/>
            <person name="Gladieux P."/>
            <person name="Hiltunen Thoren M."/>
            <person name="Johannesson H."/>
        </authorList>
    </citation>
    <scope>NUCLEOTIDE SEQUENCE</scope>
    <source>
        <strain evidence="2">CBS 990.96</strain>
    </source>
</reference>
<keyword evidence="1" id="KW-0812">Transmembrane</keyword>
<dbReference type="AlphaFoldDB" id="A0AAN7BXQ2"/>
<evidence type="ECO:0000256" key="1">
    <source>
        <dbReference type="SAM" id="Phobius"/>
    </source>
</evidence>